<dbReference type="InterPro" id="IPR021425">
    <property type="entry name" value="DUF3072"/>
</dbReference>
<evidence type="ECO:0000313" key="1">
    <source>
        <dbReference type="EMBL" id="EKE44765.1"/>
    </source>
</evidence>
<sequence>MTDRKKADPIAAAEFPIGGTVVSGESPTAEEPMTEVQAVRLRELCQKLDEPFDGNLTQAQADARIEALENRDKG</sequence>
<accession>K2I6Y3</accession>
<dbReference type="Proteomes" id="UP000006765">
    <property type="component" value="Unassembled WGS sequence"/>
</dbReference>
<reference evidence="1 2" key="1">
    <citation type="journal article" date="2012" name="J. Bacteriol.">
        <title>Draft Genome Sequence of Oceaniovalibus guishaninsula JLT2003T.</title>
        <authorList>
            <person name="Tang K."/>
            <person name="Liu K."/>
            <person name="Jiao N."/>
        </authorList>
    </citation>
    <scope>NUCLEOTIDE SEQUENCE [LARGE SCALE GENOMIC DNA]</scope>
    <source>
        <strain evidence="1 2">JLT2003</strain>
    </source>
</reference>
<evidence type="ECO:0000313" key="2">
    <source>
        <dbReference type="Proteomes" id="UP000006765"/>
    </source>
</evidence>
<comment type="caution">
    <text evidence="1">The sequence shown here is derived from an EMBL/GenBank/DDBJ whole genome shotgun (WGS) entry which is preliminary data.</text>
</comment>
<dbReference type="AlphaFoldDB" id="K2I6Y3"/>
<organism evidence="1 2">
    <name type="scientific">Oceaniovalibus guishaninsula JLT2003</name>
    <dbReference type="NCBI Taxonomy" id="1231392"/>
    <lineage>
        <taxon>Bacteria</taxon>
        <taxon>Pseudomonadati</taxon>
        <taxon>Pseudomonadota</taxon>
        <taxon>Alphaproteobacteria</taxon>
        <taxon>Rhodobacterales</taxon>
        <taxon>Roseobacteraceae</taxon>
        <taxon>Oceaniovalibus</taxon>
    </lineage>
</organism>
<dbReference type="eggNOG" id="ENOG502ZS99">
    <property type="taxonomic scope" value="Bacteria"/>
</dbReference>
<keyword evidence="2" id="KW-1185">Reference proteome</keyword>
<protein>
    <recommendedName>
        <fullName evidence="3">DUF3072 domain-containing protein</fullName>
    </recommendedName>
</protein>
<name>K2I6Y3_9RHOB</name>
<dbReference type="EMBL" id="AMGO01000020">
    <property type="protein sequence ID" value="EKE44765.1"/>
    <property type="molecule type" value="Genomic_DNA"/>
</dbReference>
<dbReference type="RefSeq" id="WP_007426300.1">
    <property type="nucleotide sequence ID" value="NZ_AMGO01000020.1"/>
</dbReference>
<evidence type="ECO:0008006" key="3">
    <source>
        <dbReference type="Google" id="ProtNLM"/>
    </source>
</evidence>
<dbReference type="Pfam" id="PF11272">
    <property type="entry name" value="DUF3072"/>
    <property type="match status" value="1"/>
</dbReference>
<dbReference type="OrthoDB" id="7871968at2"/>
<gene>
    <name evidence="1" type="ORF">OCGS_1148</name>
</gene>
<proteinExistence type="predicted"/>
<dbReference type="STRING" id="1231392.OCGS_1148"/>